<reference evidence="8" key="1">
    <citation type="submission" date="2021-01" db="EMBL/GenBank/DDBJ databases">
        <title>Whole genome shotgun sequence of Planotetraspora thailandica NBRC 104271.</title>
        <authorList>
            <person name="Komaki H."/>
            <person name="Tamura T."/>
        </authorList>
    </citation>
    <scope>NUCLEOTIDE SEQUENCE</scope>
    <source>
        <strain evidence="8">NBRC 104271</strain>
    </source>
</reference>
<keyword evidence="2" id="KW-0645">Protease</keyword>
<evidence type="ECO:0000256" key="2">
    <source>
        <dbReference type="ARBA" id="ARBA00022670"/>
    </source>
</evidence>
<dbReference type="Gene3D" id="3.90.1720.10">
    <property type="entry name" value="endopeptidase domain like (from Nostoc punctiforme)"/>
    <property type="match status" value="1"/>
</dbReference>
<keyword evidence="4" id="KW-0788">Thiol protease</keyword>
<keyword evidence="3" id="KW-0378">Hydrolase</keyword>
<dbReference type="PROSITE" id="PS51935">
    <property type="entry name" value="NLPC_P60"/>
    <property type="match status" value="1"/>
</dbReference>
<comment type="caution">
    <text evidence="8">The sequence shown here is derived from an EMBL/GenBank/DDBJ whole genome shotgun (WGS) entry which is preliminary data.</text>
</comment>
<dbReference type="AlphaFoldDB" id="A0A8J3UWB2"/>
<dbReference type="InterPro" id="IPR000064">
    <property type="entry name" value="NLP_P60_dom"/>
</dbReference>
<dbReference type="PROSITE" id="PS51257">
    <property type="entry name" value="PROKAR_LIPOPROTEIN"/>
    <property type="match status" value="1"/>
</dbReference>
<feature type="coiled-coil region" evidence="5">
    <location>
        <begin position="68"/>
        <end position="119"/>
    </location>
</feature>
<organism evidence="8 9">
    <name type="scientific">Planotetraspora thailandica</name>
    <dbReference type="NCBI Taxonomy" id="487172"/>
    <lineage>
        <taxon>Bacteria</taxon>
        <taxon>Bacillati</taxon>
        <taxon>Actinomycetota</taxon>
        <taxon>Actinomycetes</taxon>
        <taxon>Streptosporangiales</taxon>
        <taxon>Streptosporangiaceae</taxon>
        <taxon>Planotetraspora</taxon>
    </lineage>
</organism>
<dbReference type="EMBL" id="BOOR01000006">
    <property type="protein sequence ID" value="GII52448.1"/>
    <property type="molecule type" value="Genomic_DNA"/>
</dbReference>
<dbReference type="PANTHER" id="PTHR47359:SF3">
    <property type="entry name" value="NLP_P60 DOMAIN-CONTAINING PROTEIN-RELATED"/>
    <property type="match status" value="1"/>
</dbReference>
<dbReference type="InterPro" id="IPR051794">
    <property type="entry name" value="PG_Endopeptidase_C40"/>
</dbReference>
<feature type="region of interest" description="Disordered" evidence="6">
    <location>
        <begin position="29"/>
        <end position="50"/>
    </location>
</feature>
<dbReference type="InterPro" id="IPR038765">
    <property type="entry name" value="Papain-like_cys_pep_sf"/>
</dbReference>
<accession>A0A8J3UWB2</accession>
<dbReference type="RefSeq" id="WP_203942756.1">
    <property type="nucleotide sequence ID" value="NZ_BOOR01000006.1"/>
</dbReference>
<name>A0A8J3UWB2_9ACTN</name>
<gene>
    <name evidence="8" type="ORF">Pth03_08370</name>
</gene>
<dbReference type="SUPFAM" id="SSF54001">
    <property type="entry name" value="Cysteine proteinases"/>
    <property type="match status" value="1"/>
</dbReference>
<protein>
    <recommendedName>
        <fullName evidence="7">NlpC/P60 domain-containing protein</fullName>
    </recommendedName>
</protein>
<evidence type="ECO:0000256" key="6">
    <source>
        <dbReference type="SAM" id="MobiDB-lite"/>
    </source>
</evidence>
<dbReference type="GO" id="GO:0008234">
    <property type="term" value="F:cysteine-type peptidase activity"/>
    <property type="evidence" value="ECO:0007669"/>
    <property type="project" value="UniProtKB-KW"/>
</dbReference>
<dbReference type="GO" id="GO:0006508">
    <property type="term" value="P:proteolysis"/>
    <property type="evidence" value="ECO:0007669"/>
    <property type="project" value="UniProtKB-KW"/>
</dbReference>
<feature type="domain" description="NlpC/P60" evidence="7">
    <location>
        <begin position="263"/>
        <end position="384"/>
    </location>
</feature>
<evidence type="ECO:0000313" key="9">
    <source>
        <dbReference type="Proteomes" id="UP000605992"/>
    </source>
</evidence>
<proteinExistence type="inferred from homology"/>
<sequence>MPLLRASGLVAGLGSGLVLTLGCPAAADPRPSANDIAKARQQAHDRAQRLGDAEADLADAQAQQDDLAAGAEQLVEAYNGELVKLEKSRVAYEQSVTRVQQAEARYEQAREAAARGAAEAYNDLAAFQPAAALFSVSGDFGAYLQRASILSHLDSEQAVTLQQLRDAQEVFGILRSQAARDYERQRATSEQVRAARDAARQSVERQVAETEKIRQEKLQIARRLDSARSRVARLRQAREVARSHTISSRAGLAVPSWAGGLASGRGGRAAQWALKQLGKPYVWAADGPSSFDCSGLTMRAWQRAGISLDHWTGTQWSSGPHVPIRNLRSGDLVFYGQVTRYPGTIHHVGIYIGRGLMVHAPQTGDVVRISSIWRRDLVGATRPR</sequence>
<evidence type="ECO:0000313" key="8">
    <source>
        <dbReference type="EMBL" id="GII52448.1"/>
    </source>
</evidence>
<evidence type="ECO:0000256" key="3">
    <source>
        <dbReference type="ARBA" id="ARBA00022801"/>
    </source>
</evidence>
<comment type="similarity">
    <text evidence="1">Belongs to the peptidase C40 family.</text>
</comment>
<evidence type="ECO:0000256" key="5">
    <source>
        <dbReference type="SAM" id="Coils"/>
    </source>
</evidence>
<evidence type="ECO:0000259" key="7">
    <source>
        <dbReference type="PROSITE" id="PS51935"/>
    </source>
</evidence>
<evidence type="ECO:0000256" key="4">
    <source>
        <dbReference type="ARBA" id="ARBA00022807"/>
    </source>
</evidence>
<keyword evidence="9" id="KW-1185">Reference proteome</keyword>
<dbReference type="PANTHER" id="PTHR47359">
    <property type="entry name" value="PEPTIDOGLYCAN DL-ENDOPEPTIDASE CWLO"/>
    <property type="match status" value="1"/>
</dbReference>
<dbReference type="Pfam" id="PF00877">
    <property type="entry name" value="NLPC_P60"/>
    <property type="match status" value="1"/>
</dbReference>
<dbReference type="Proteomes" id="UP000605992">
    <property type="component" value="Unassembled WGS sequence"/>
</dbReference>
<keyword evidence="5" id="KW-0175">Coiled coil</keyword>
<evidence type="ECO:0000256" key="1">
    <source>
        <dbReference type="ARBA" id="ARBA00007074"/>
    </source>
</evidence>